<proteinExistence type="predicted"/>
<name>A0A1Y5TAF7_9RHOB</name>
<keyword evidence="1" id="KW-1133">Transmembrane helix</keyword>
<dbReference type="PANTHER" id="PTHR34980:SF2">
    <property type="entry name" value="INNER MEMBRANE PROTEIN YHAH-RELATED"/>
    <property type="match status" value="1"/>
</dbReference>
<dbReference type="Proteomes" id="UP000193827">
    <property type="component" value="Unassembled WGS sequence"/>
</dbReference>
<dbReference type="AlphaFoldDB" id="A0A1Y5TAF7"/>
<dbReference type="InterPro" id="IPR008523">
    <property type="entry name" value="DUF805"/>
</dbReference>
<dbReference type="EMBL" id="FWFL01000009">
    <property type="protein sequence ID" value="SLN59235.1"/>
    <property type="molecule type" value="Genomic_DNA"/>
</dbReference>
<feature type="transmembrane region" description="Helical" evidence="1">
    <location>
        <begin position="27"/>
        <end position="47"/>
    </location>
</feature>
<feature type="transmembrane region" description="Helical" evidence="1">
    <location>
        <begin position="59"/>
        <end position="79"/>
    </location>
</feature>
<keyword evidence="3" id="KW-1185">Reference proteome</keyword>
<accession>A0A1Y5TAF7</accession>
<keyword evidence="1" id="KW-0812">Transmembrane</keyword>
<dbReference type="GO" id="GO:0005886">
    <property type="term" value="C:plasma membrane"/>
    <property type="evidence" value="ECO:0007669"/>
    <property type="project" value="TreeGrafter"/>
</dbReference>
<protein>
    <submittedName>
        <fullName evidence="2">Inner membrane protein YhaI</fullName>
    </submittedName>
</protein>
<dbReference type="Pfam" id="PF05656">
    <property type="entry name" value="DUF805"/>
    <property type="match status" value="1"/>
</dbReference>
<reference evidence="2 3" key="1">
    <citation type="submission" date="2017-03" db="EMBL/GenBank/DDBJ databases">
        <authorList>
            <person name="Afonso C.L."/>
            <person name="Miller P.J."/>
            <person name="Scott M.A."/>
            <person name="Spackman E."/>
            <person name="Goraichik I."/>
            <person name="Dimitrov K.M."/>
            <person name="Suarez D.L."/>
            <person name="Swayne D.E."/>
        </authorList>
    </citation>
    <scope>NUCLEOTIDE SEQUENCE [LARGE SCALE GENOMIC DNA]</scope>
    <source>
        <strain evidence="2 3">CECT 8287</strain>
    </source>
</reference>
<feature type="transmembrane region" description="Helical" evidence="1">
    <location>
        <begin position="91"/>
        <end position="112"/>
    </location>
</feature>
<dbReference type="OrthoDB" id="9812349at2"/>
<gene>
    <name evidence="2" type="primary">yhaI</name>
    <name evidence="2" type="ORF">PEL8287_03198</name>
</gene>
<sequence>MIGPIAALESVFFKYFTLRGRASRAEYWWFVLFYTLALIAAIFMDVLQFTSADQSSLNPFSYTSVWFSLLTVIPMFTVTIRRLHDSGRSGLWYFLFLVPVVGGIIMIVLMVAPSEQDDNIYGPPPLAQLRATRPSGSGTARRDPMQAYAILDRVDEEPTPEMVEARREEIREYYRTRVASRA</sequence>
<keyword evidence="1" id="KW-0472">Membrane</keyword>
<evidence type="ECO:0000313" key="3">
    <source>
        <dbReference type="Proteomes" id="UP000193827"/>
    </source>
</evidence>
<evidence type="ECO:0000313" key="2">
    <source>
        <dbReference type="EMBL" id="SLN59235.1"/>
    </source>
</evidence>
<evidence type="ECO:0000256" key="1">
    <source>
        <dbReference type="SAM" id="Phobius"/>
    </source>
</evidence>
<dbReference type="RefSeq" id="WP_085893418.1">
    <property type="nucleotide sequence ID" value="NZ_FWFL01000009.1"/>
</dbReference>
<dbReference type="PANTHER" id="PTHR34980">
    <property type="entry name" value="INNER MEMBRANE PROTEIN-RELATED-RELATED"/>
    <property type="match status" value="1"/>
</dbReference>
<organism evidence="2 3">
    <name type="scientific">Roseovarius litorisediminis</name>
    <dbReference type="NCBI Taxonomy" id="1312363"/>
    <lineage>
        <taxon>Bacteria</taxon>
        <taxon>Pseudomonadati</taxon>
        <taxon>Pseudomonadota</taxon>
        <taxon>Alphaproteobacteria</taxon>
        <taxon>Rhodobacterales</taxon>
        <taxon>Roseobacteraceae</taxon>
        <taxon>Roseovarius</taxon>
    </lineage>
</organism>